<dbReference type="EMBL" id="AP027742">
    <property type="protein sequence ID" value="BDZ78257.1"/>
    <property type="molecule type" value="Genomic_DNA"/>
</dbReference>
<dbReference type="InterPro" id="IPR005467">
    <property type="entry name" value="His_kinase_dom"/>
</dbReference>
<dbReference type="GO" id="GO:0016301">
    <property type="term" value="F:kinase activity"/>
    <property type="evidence" value="ECO:0007669"/>
    <property type="project" value="UniProtKB-KW"/>
</dbReference>
<dbReference type="SMART" id="SM00388">
    <property type="entry name" value="HisKA"/>
    <property type="match status" value="1"/>
</dbReference>
<keyword evidence="9" id="KW-1185">Reference proteome</keyword>
<keyword evidence="6" id="KW-1133">Transmembrane helix</keyword>
<dbReference type="PANTHER" id="PTHR43547:SF2">
    <property type="entry name" value="HYBRID SIGNAL TRANSDUCTION HISTIDINE KINASE C"/>
    <property type="match status" value="1"/>
</dbReference>
<feature type="transmembrane region" description="Helical" evidence="6">
    <location>
        <begin position="228"/>
        <end position="251"/>
    </location>
</feature>
<evidence type="ECO:0000313" key="9">
    <source>
        <dbReference type="Proteomes" id="UP001305815"/>
    </source>
</evidence>
<evidence type="ECO:0000256" key="5">
    <source>
        <dbReference type="ARBA" id="ARBA00023012"/>
    </source>
</evidence>
<proteinExistence type="predicted"/>
<organism evidence="8 9">
    <name type="scientific">Claveliimonas bilis</name>
    <dbReference type="NCBI Taxonomy" id="3028070"/>
    <lineage>
        <taxon>Bacteria</taxon>
        <taxon>Bacillati</taxon>
        <taxon>Bacillota</taxon>
        <taxon>Clostridia</taxon>
        <taxon>Lachnospirales</taxon>
        <taxon>Lachnospiraceae</taxon>
        <taxon>Claveliimonas</taxon>
    </lineage>
</organism>
<dbReference type="EC" id="2.7.13.3" evidence="2"/>
<accession>A0ABN6Z6N3</accession>
<evidence type="ECO:0000256" key="4">
    <source>
        <dbReference type="ARBA" id="ARBA00022777"/>
    </source>
</evidence>
<dbReference type="SMART" id="SM00387">
    <property type="entry name" value="HATPase_c"/>
    <property type="match status" value="1"/>
</dbReference>
<dbReference type="Pfam" id="PF00512">
    <property type="entry name" value="HisKA"/>
    <property type="match status" value="1"/>
</dbReference>
<feature type="transmembrane region" description="Helical" evidence="6">
    <location>
        <begin position="289"/>
        <end position="309"/>
    </location>
</feature>
<keyword evidence="6" id="KW-0472">Membrane</keyword>
<evidence type="ECO:0000256" key="6">
    <source>
        <dbReference type="SAM" id="Phobius"/>
    </source>
</evidence>
<feature type="transmembrane region" description="Helical" evidence="6">
    <location>
        <begin position="198"/>
        <end position="216"/>
    </location>
</feature>
<dbReference type="Gene3D" id="3.30.565.10">
    <property type="entry name" value="Histidine kinase-like ATPase, C-terminal domain"/>
    <property type="match status" value="1"/>
</dbReference>
<evidence type="ECO:0000313" key="8">
    <source>
        <dbReference type="EMBL" id="BDZ78257.1"/>
    </source>
</evidence>
<keyword evidence="4 8" id="KW-0418">Kinase</keyword>
<dbReference type="CDD" id="cd00082">
    <property type="entry name" value="HisKA"/>
    <property type="match status" value="1"/>
</dbReference>
<evidence type="ECO:0000259" key="7">
    <source>
        <dbReference type="PROSITE" id="PS50109"/>
    </source>
</evidence>
<dbReference type="InterPro" id="IPR003661">
    <property type="entry name" value="HisK_dim/P_dom"/>
</dbReference>
<keyword evidence="6" id="KW-0812">Transmembrane</keyword>
<dbReference type="CDD" id="cd00075">
    <property type="entry name" value="HATPase"/>
    <property type="match status" value="1"/>
</dbReference>
<dbReference type="PANTHER" id="PTHR43547">
    <property type="entry name" value="TWO-COMPONENT HISTIDINE KINASE"/>
    <property type="match status" value="1"/>
</dbReference>
<keyword evidence="3" id="KW-0597">Phosphoprotein</keyword>
<sequence>MSQEGFSVIKGDSSDPHKITYLAEGWEFYPDVEASPDELSDYTSKEIYIGQYFSFSSFHKNHSPYGSGTYRIVLTGKSGSYSLLLPEVFSACNVYVNGELTASAGSLSPYRPLIKDTIVTVPLENRQAEVVVQTANHSHYYSGVTYPPAVGSSEAVSRLISERMIFYGFLCFTSLTLALFSSAVWIGLRHDPRSRENFFLGILALSFSIRICYPFLRLAGVPLIRPLYALEDAMAALGIFCIIRIVSLVCLKRGLLSDRILPGISLGFVALSAAAPMVILPLLPAFAAVYGQLLFWYKLIISLFLFFLVLKHLTGKSSENFPLLAGIGFYALSLCAHMLCLGRYEPARTGWYDEWGIYGLILLFSVRMVIHNIRIVRENIRLNRHLQEEVEHKTASLNSLLEERRQLLLGFAHDLKTPITSITTFTRLVQMEQPDLSDETKQYLDTIRQKAGEMRDRLVLLQEFSYQDTPSDFSVINLTDLIREFYEQNLPDMDVSGIRFLLHISPKEPLFVYGDHIKLISLLQNLVYNAVGFVPAEGKIELFLSLKDNNACIIVRDNGSGIAPENLPHIFEQFFTRRKGGENGGMGLYIAKSITIEHGGNISASSMPDSGTSFTVSLPIFHKTDQI</sequence>
<evidence type="ECO:0000256" key="3">
    <source>
        <dbReference type="ARBA" id="ARBA00022553"/>
    </source>
</evidence>
<keyword evidence="4 8" id="KW-0808">Transferase</keyword>
<dbReference type="InterPro" id="IPR004358">
    <property type="entry name" value="Sig_transdc_His_kin-like_C"/>
</dbReference>
<dbReference type="PROSITE" id="PS50109">
    <property type="entry name" value="HIS_KIN"/>
    <property type="match status" value="1"/>
</dbReference>
<dbReference type="InterPro" id="IPR036097">
    <property type="entry name" value="HisK_dim/P_sf"/>
</dbReference>
<dbReference type="Pfam" id="PF02518">
    <property type="entry name" value="HATPase_c"/>
    <property type="match status" value="1"/>
</dbReference>
<dbReference type="PRINTS" id="PR00344">
    <property type="entry name" value="BCTRLSENSOR"/>
</dbReference>
<feature type="domain" description="Histidine kinase" evidence="7">
    <location>
        <begin position="410"/>
        <end position="622"/>
    </location>
</feature>
<dbReference type="InterPro" id="IPR036890">
    <property type="entry name" value="HATPase_C_sf"/>
</dbReference>
<name>A0ABN6Z6N3_9FIRM</name>
<dbReference type="SUPFAM" id="SSF47384">
    <property type="entry name" value="Homodimeric domain of signal transducing histidine kinase"/>
    <property type="match status" value="1"/>
</dbReference>
<keyword evidence="5" id="KW-0902">Two-component regulatory system</keyword>
<feature type="transmembrane region" description="Helical" evidence="6">
    <location>
        <begin position="321"/>
        <end position="344"/>
    </location>
</feature>
<dbReference type="Proteomes" id="UP001305815">
    <property type="component" value="Chromosome"/>
</dbReference>
<evidence type="ECO:0000256" key="1">
    <source>
        <dbReference type="ARBA" id="ARBA00000085"/>
    </source>
</evidence>
<dbReference type="SUPFAM" id="SSF55874">
    <property type="entry name" value="ATPase domain of HSP90 chaperone/DNA topoisomerase II/histidine kinase"/>
    <property type="match status" value="1"/>
</dbReference>
<gene>
    <name evidence="8" type="ORF">Lac1_24400</name>
</gene>
<feature type="transmembrane region" description="Helical" evidence="6">
    <location>
        <begin position="356"/>
        <end position="376"/>
    </location>
</feature>
<dbReference type="Gene3D" id="1.10.287.130">
    <property type="match status" value="1"/>
</dbReference>
<reference evidence="9" key="1">
    <citation type="journal article" date="2023" name="Int. J. Syst. Evol. Microbiol.">
        <title>Claveliimonas bilis gen. nov., sp. nov., deoxycholic acid-producing bacteria isolated from human faeces, and reclassification of Sellimonas monacensis Zenner et al. 2021 as Claveliimonas monacensis comb. nov.</title>
        <authorList>
            <person name="Hisatomi A."/>
            <person name="Kastawa N.W.E.P.G."/>
            <person name="Song I."/>
            <person name="Ohkuma M."/>
            <person name="Fukiya S."/>
            <person name="Sakamoto M."/>
        </authorList>
    </citation>
    <scope>NUCLEOTIDE SEQUENCE [LARGE SCALE GENOMIC DNA]</scope>
    <source>
        <strain evidence="9">12BBH14</strain>
    </source>
</reference>
<evidence type="ECO:0000256" key="2">
    <source>
        <dbReference type="ARBA" id="ARBA00012438"/>
    </source>
</evidence>
<dbReference type="InterPro" id="IPR003594">
    <property type="entry name" value="HATPase_dom"/>
</dbReference>
<comment type="catalytic activity">
    <reaction evidence="1">
        <text>ATP + protein L-histidine = ADP + protein N-phospho-L-histidine.</text>
        <dbReference type="EC" id="2.7.13.3"/>
    </reaction>
</comment>
<protein>
    <recommendedName>
        <fullName evidence="2">histidine kinase</fullName>
        <ecNumber evidence="2">2.7.13.3</ecNumber>
    </recommendedName>
</protein>
<feature type="transmembrane region" description="Helical" evidence="6">
    <location>
        <begin position="164"/>
        <end position="186"/>
    </location>
</feature>
<feature type="transmembrane region" description="Helical" evidence="6">
    <location>
        <begin position="263"/>
        <end position="283"/>
    </location>
</feature>